<dbReference type="PANTHER" id="PTHR48022:SF81">
    <property type="entry name" value="MAJOR FACILITATOR SUPERFAMILY (MFS) PROFILE DOMAIN-CONTAINING PROTEIN"/>
    <property type="match status" value="1"/>
</dbReference>
<keyword evidence="3" id="KW-0813">Transport</keyword>
<evidence type="ECO:0000256" key="2">
    <source>
        <dbReference type="ARBA" id="ARBA00010992"/>
    </source>
</evidence>
<protein>
    <submittedName>
        <fullName evidence="9">Uncharacterized protein</fullName>
    </submittedName>
</protein>
<keyword evidence="6 8" id="KW-0472">Membrane</keyword>
<reference evidence="9 10" key="1">
    <citation type="journal article" date="2020" name="ISME J.">
        <title>Uncovering the hidden diversity of litter-decomposition mechanisms in mushroom-forming fungi.</title>
        <authorList>
            <person name="Floudas D."/>
            <person name="Bentzer J."/>
            <person name="Ahren D."/>
            <person name="Johansson T."/>
            <person name="Persson P."/>
            <person name="Tunlid A."/>
        </authorList>
    </citation>
    <scope>NUCLEOTIDE SEQUENCE [LARGE SCALE GENOMIC DNA]</scope>
    <source>
        <strain evidence="9 10">CBS 291.85</strain>
    </source>
</reference>
<evidence type="ECO:0000256" key="1">
    <source>
        <dbReference type="ARBA" id="ARBA00004141"/>
    </source>
</evidence>
<feature type="transmembrane region" description="Helical" evidence="8">
    <location>
        <begin position="78"/>
        <end position="95"/>
    </location>
</feature>
<comment type="catalytic activity">
    <reaction evidence="7">
        <text>myo-inositol(out) + H(+)(out) = myo-inositol(in) + H(+)(in)</text>
        <dbReference type="Rhea" id="RHEA:60364"/>
        <dbReference type="ChEBI" id="CHEBI:15378"/>
        <dbReference type="ChEBI" id="CHEBI:17268"/>
    </reaction>
</comment>
<dbReference type="GO" id="GO:0016020">
    <property type="term" value="C:membrane"/>
    <property type="evidence" value="ECO:0007669"/>
    <property type="project" value="UniProtKB-SubCell"/>
</dbReference>
<evidence type="ECO:0000313" key="9">
    <source>
        <dbReference type="EMBL" id="KAF5314815.1"/>
    </source>
</evidence>
<evidence type="ECO:0000313" key="10">
    <source>
        <dbReference type="Proteomes" id="UP000559256"/>
    </source>
</evidence>
<keyword evidence="4 8" id="KW-0812">Transmembrane</keyword>
<comment type="subcellular location">
    <subcellularLocation>
        <location evidence="1">Membrane</location>
        <topology evidence="1">Multi-pass membrane protein</topology>
    </subcellularLocation>
</comment>
<evidence type="ECO:0000256" key="3">
    <source>
        <dbReference type="ARBA" id="ARBA00022448"/>
    </source>
</evidence>
<sequence length="153" mass="16431">MFFQQWTGTNAINYFSPQIFAGLGVTGTTGTLFATGVYGVVKVSRLQSITFVGVKRFSGCCGRDCHLVCSQTLGRKKCLIIGGIGQGLMMLWIGGYSAIHTGTDVDAASYVSLVAVYLYAVFYCIGWGPVPWPVAAEVAPNHLRTVTLPLPWA</sequence>
<evidence type="ECO:0000256" key="5">
    <source>
        <dbReference type="ARBA" id="ARBA00022989"/>
    </source>
</evidence>
<comment type="caution">
    <text evidence="9">The sequence shown here is derived from an EMBL/GenBank/DDBJ whole genome shotgun (WGS) entry which is preliminary data.</text>
</comment>
<organism evidence="9 10">
    <name type="scientific">Tetrapyrgos nigripes</name>
    <dbReference type="NCBI Taxonomy" id="182062"/>
    <lineage>
        <taxon>Eukaryota</taxon>
        <taxon>Fungi</taxon>
        <taxon>Dikarya</taxon>
        <taxon>Basidiomycota</taxon>
        <taxon>Agaricomycotina</taxon>
        <taxon>Agaricomycetes</taxon>
        <taxon>Agaricomycetidae</taxon>
        <taxon>Agaricales</taxon>
        <taxon>Marasmiineae</taxon>
        <taxon>Marasmiaceae</taxon>
        <taxon>Tetrapyrgos</taxon>
    </lineage>
</organism>
<dbReference type="InterPro" id="IPR005828">
    <property type="entry name" value="MFS_sugar_transport-like"/>
</dbReference>
<evidence type="ECO:0000256" key="4">
    <source>
        <dbReference type="ARBA" id="ARBA00022692"/>
    </source>
</evidence>
<evidence type="ECO:0000256" key="6">
    <source>
        <dbReference type="ARBA" id="ARBA00023136"/>
    </source>
</evidence>
<dbReference type="EMBL" id="JAACJM010000495">
    <property type="protein sequence ID" value="KAF5314815.1"/>
    <property type="molecule type" value="Genomic_DNA"/>
</dbReference>
<accession>A0A8H5EW53</accession>
<dbReference type="Gene3D" id="1.20.1250.20">
    <property type="entry name" value="MFS general substrate transporter like domains"/>
    <property type="match status" value="1"/>
</dbReference>
<comment type="similarity">
    <text evidence="2">Belongs to the major facilitator superfamily. Sugar transporter (TC 2.A.1.1) family.</text>
</comment>
<name>A0A8H5EW53_9AGAR</name>
<gene>
    <name evidence="9" type="ORF">D9758_018711</name>
</gene>
<dbReference type="PANTHER" id="PTHR48022">
    <property type="entry name" value="PLASTIDIC GLUCOSE TRANSPORTER 4"/>
    <property type="match status" value="1"/>
</dbReference>
<feature type="transmembrane region" description="Helical" evidence="8">
    <location>
        <begin position="20"/>
        <end position="41"/>
    </location>
</feature>
<dbReference type="GO" id="GO:0005351">
    <property type="term" value="F:carbohydrate:proton symporter activity"/>
    <property type="evidence" value="ECO:0007669"/>
    <property type="project" value="TreeGrafter"/>
</dbReference>
<dbReference type="Proteomes" id="UP000559256">
    <property type="component" value="Unassembled WGS sequence"/>
</dbReference>
<dbReference type="InterPro" id="IPR036259">
    <property type="entry name" value="MFS_trans_sf"/>
</dbReference>
<keyword evidence="5 8" id="KW-1133">Transmembrane helix</keyword>
<dbReference type="PRINTS" id="PR00171">
    <property type="entry name" value="SUGRTRNSPORT"/>
</dbReference>
<dbReference type="InterPro" id="IPR003663">
    <property type="entry name" value="Sugar/inositol_transpt"/>
</dbReference>
<keyword evidence="10" id="KW-1185">Reference proteome</keyword>
<proteinExistence type="inferred from homology"/>
<feature type="transmembrane region" description="Helical" evidence="8">
    <location>
        <begin position="107"/>
        <end position="125"/>
    </location>
</feature>
<dbReference type="InterPro" id="IPR050360">
    <property type="entry name" value="MFS_Sugar_Transporters"/>
</dbReference>
<dbReference type="SUPFAM" id="SSF103473">
    <property type="entry name" value="MFS general substrate transporter"/>
    <property type="match status" value="1"/>
</dbReference>
<dbReference type="AlphaFoldDB" id="A0A8H5EW53"/>
<evidence type="ECO:0000256" key="7">
    <source>
        <dbReference type="ARBA" id="ARBA00049119"/>
    </source>
</evidence>
<evidence type="ECO:0000256" key="8">
    <source>
        <dbReference type="SAM" id="Phobius"/>
    </source>
</evidence>
<dbReference type="Pfam" id="PF00083">
    <property type="entry name" value="Sugar_tr"/>
    <property type="match status" value="1"/>
</dbReference>